<dbReference type="EMBL" id="CP003588">
    <property type="protein sequence ID" value="AFK68845.1"/>
    <property type="molecule type" value="Genomic_DNA"/>
</dbReference>
<proteinExistence type="predicted"/>
<dbReference type="KEGG" id="ppi:YSA_03839"/>
<dbReference type="HOGENOM" id="CLU_3275389_0_0_6"/>
<organism evidence="1 2">
    <name type="scientific">Pseudomonas putida ND6</name>
    <dbReference type="NCBI Taxonomy" id="231023"/>
    <lineage>
        <taxon>Bacteria</taxon>
        <taxon>Pseudomonadati</taxon>
        <taxon>Pseudomonadota</taxon>
        <taxon>Gammaproteobacteria</taxon>
        <taxon>Pseudomonadales</taxon>
        <taxon>Pseudomonadaceae</taxon>
        <taxon>Pseudomonas</taxon>
    </lineage>
</organism>
<dbReference type="AlphaFoldDB" id="I3UTM4"/>
<gene>
    <name evidence="1" type="ORF">YSA_03839</name>
</gene>
<reference evidence="1 2" key="1">
    <citation type="journal article" date="2012" name="J. Bacteriol.">
        <title>Complete Genome Sequence of the Naphthalene-Degrading Pseudomonas putida Strain ND6.</title>
        <authorList>
            <person name="Li S."/>
            <person name="Zhao H."/>
            <person name="Li Y."/>
            <person name="Niu S."/>
            <person name="Cai B."/>
        </authorList>
    </citation>
    <scope>NUCLEOTIDE SEQUENCE [LARGE SCALE GENOMIC DNA]</scope>
    <source>
        <strain evidence="1 2">ND6</strain>
    </source>
</reference>
<name>I3UTM4_PSEPU</name>
<sequence length="41" mass="4717">MDILAVMAQGFQTCRLQRSVQGFYTELSTGLALHLKRTQRF</sequence>
<dbReference type="Proteomes" id="UP000005268">
    <property type="component" value="Chromosome"/>
</dbReference>
<accession>I3UTM4</accession>
<evidence type="ECO:0000313" key="2">
    <source>
        <dbReference type="Proteomes" id="UP000005268"/>
    </source>
</evidence>
<protein>
    <submittedName>
        <fullName evidence="1">Uncharacterized protein</fullName>
    </submittedName>
</protein>
<evidence type="ECO:0000313" key="1">
    <source>
        <dbReference type="EMBL" id="AFK68845.1"/>
    </source>
</evidence>